<dbReference type="EMBL" id="FQYP01000009">
    <property type="protein sequence ID" value="SHJ45244.1"/>
    <property type="molecule type" value="Genomic_DNA"/>
</dbReference>
<organism evidence="1 2">
    <name type="scientific">Aquimarina spongiae</name>
    <dbReference type="NCBI Taxonomy" id="570521"/>
    <lineage>
        <taxon>Bacteria</taxon>
        <taxon>Pseudomonadati</taxon>
        <taxon>Bacteroidota</taxon>
        <taxon>Flavobacteriia</taxon>
        <taxon>Flavobacteriales</taxon>
        <taxon>Flavobacteriaceae</taxon>
        <taxon>Aquimarina</taxon>
    </lineage>
</organism>
<dbReference type="Proteomes" id="UP000184432">
    <property type="component" value="Unassembled WGS sequence"/>
</dbReference>
<gene>
    <name evidence="1" type="ORF">SAMN04488508_10932</name>
</gene>
<evidence type="ECO:0000313" key="1">
    <source>
        <dbReference type="EMBL" id="SHJ45244.1"/>
    </source>
</evidence>
<dbReference type="STRING" id="570521.SAMN04488508_10932"/>
<sequence length="152" mass="15430">MLDKVNSKTLSNSVKHVSAGLIGAAGSGAVNAFVPAKHKRISKIAMLVGATIVAAASQTGNSKLKPTTSALLGVALRQGQELLQETLQSRFALTDNSTSSDKAIAGALGLNCPGGCQGSWQGGLPALNSPDMYDTVYEAIPEIGAGSENSFA</sequence>
<evidence type="ECO:0000313" key="2">
    <source>
        <dbReference type="Proteomes" id="UP000184432"/>
    </source>
</evidence>
<keyword evidence="2" id="KW-1185">Reference proteome</keyword>
<dbReference type="RefSeq" id="WP_073319685.1">
    <property type="nucleotide sequence ID" value="NZ_FQYP01000009.1"/>
</dbReference>
<name>A0A1M6JEY9_9FLAO</name>
<proteinExistence type="predicted"/>
<reference evidence="2" key="1">
    <citation type="submission" date="2016-11" db="EMBL/GenBank/DDBJ databases">
        <authorList>
            <person name="Varghese N."/>
            <person name="Submissions S."/>
        </authorList>
    </citation>
    <scope>NUCLEOTIDE SEQUENCE [LARGE SCALE GENOMIC DNA]</scope>
    <source>
        <strain evidence="2">DSM 22623</strain>
    </source>
</reference>
<dbReference type="AlphaFoldDB" id="A0A1M6JEY9"/>
<protein>
    <submittedName>
        <fullName evidence="1">Uncharacterized protein</fullName>
    </submittedName>
</protein>
<accession>A0A1M6JEY9</accession>